<evidence type="ECO:0000313" key="1">
    <source>
        <dbReference type="EMBL" id="GFY29997.1"/>
    </source>
</evidence>
<organism evidence="1 2">
    <name type="scientific">Trichonephila clavipes</name>
    <name type="common">Golden silk orbweaver</name>
    <name type="synonym">Nephila clavipes</name>
    <dbReference type="NCBI Taxonomy" id="2585209"/>
    <lineage>
        <taxon>Eukaryota</taxon>
        <taxon>Metazoa</taxon>
        <taxon>Ecdysozoa</taxon>
        <taxon>Arthropoda</taxon>
        <taxon>Chelicerata</taxon>
        <taxon>Arachnida</taxon>
        <taxon>Araneae</taxon>
        <taxon>Araneomorphae</taxon>
        <taxon>Entelegynae</taxon>
        <taxon>Araneoidea</taxon>
        <taxon>Nephilidae</taxon>
        <taxon>Trichonephila</taxon>
    </lineage>
</organism>
<sequence>MGTDDNHVRVWRRPGERYNSPHTVLCHTAPTAGVMVWGAIAYDRRFTLIVMRGTLTSQRYVDDILRPHTLPWPSRSPDLSPVEHAWNHLKRQMPSCHSVHDLELAVQDFWAHLPQDNIRCLINSMPDRVAACIAAGGGPTRY</sequence>
<dbReference type="GO" id="GO:0003676">
    <property type="term" value="F:nucleic acid binding"/>
    <property type="evidence" value="ECO:0007669"/>
    <property type="project" value="InterPro"/>
</dbReference>
<keyword evidence="2" id="KW-1185">Reference proteome</keyword>
<protein>
    <submittedName>
        <fullName evidence="1">Transposable element Tcb2 transposase</fullName>
    </submittedName>
</protein>
<dbReference type="Proteomes" id="UP000887159">
    <property type="component" value="Unassembled WGS sequence"/>
</dbReference>
<evidence type="ECO:0000313" key="2">
    <source>
        <dbReference type="Proteomes" id="UP000887159"/>
    </source>
</evidence>
<comment type="caution">
    <text evidence="1">The sequence shown here is derived from an EMBL/GenBank/DDBJ whole genome shotgun (WGS) entry which is preliminary data.</text>
</comment>
<dbReference type="EMBL" id="BMAU01021390">
    <property type="protein sequence ID" value="GFY29997.1"/>
    <property type="molecule type" value="Genomic_DNA"/>
</dbReference>
<name>A0A8X6W8L5_TRICX</name>
<reference evidence="1" key="1">
    <citation type="submission" date="2020-08" db="EMBL/GenBank/DDBJ databases">
        <title>Multicomponent nature underlies the extraordinary mechanical properties of spider dragline silk.</title>
        <authorList>
            <person name="Kono N."/>
            <person name="Nakamura H."/>
            <person name="Mori M."/>
            <person name="Yoshida Y."/>
            <person name="Ohtoshi R."/>
            <person name="Malay A.D."/>
            <person name="Moran D.A.P."/>
            <person name="Tomita M."/>
            <person name="Numata K."/>
            <person name="Arakawa K."/>
        </authorList>
    </citation>
    <scope>NUCLEOTIDE SEQUENCE</scope>
</reference>
<gene>
    <name evidence="1" type="primary">NCL1_30227</name>
    <name evidence="1" type="ORF">TNCV_4073101</name>
</gene>
<dbReference type="AlphaFoldDB" id="A0A8X6W8L5"/>
<accession>A0A8X6W8L5</accession>
<dbReference type="Gene3D" id="3.30.420.10">
    <property type="entry name" value="Ribonuclease H-like superfamily/Ribonuclease H"/>
    <property type="match status" value="2"/>
</dbReference>
<proteinExistence type="predicted"/>
<dbReference type="InterPro" id="IPR036397">
    <property type="entry name" value="RNaseH_sf"/>
</dbReference>